<dbReference type="Gene3D" id="3.80.10.10">
    <property type="entry name" value="Ribonuclease Inhibitor"/>
    <property type="match status" value="1"/>
</dbReference>
<dbReference type="AlphaFoldDB" id="A0A409VY38"/>
<protein>
    <recommendedName>
        <fullName evidence="3">F-box domain-containing protein</fullName>
    </recommendedName>
</protein>
<dbReference type="Proteomes" id="UP000284706">
    <property type="component" value="Unassembled WGS sequence"/>
</dbReference>
<sequence length="468" mass="52830">MESLPEELKVYVASFLIRLQDLAHLALVSSRLLDSARWNLYRRVILRSNLPSSQDTIALILRSPTLSKGIRAIHIKTDEVRDDQHPVSIWIDKDIFHGMDQLRKVAFQGLPCANFQELVASVYSHCPEVHEIIAIDIGQWPSNRSRESVTGLNTQLVVPLSLRRIIFRSGFYPDLKILLPSTGLTPASRLEVLDLSVERSTDILEAISSLCFPHLTTLKIAGFDARSSRTLIKFLSSNPSIEAVSLLKSEALIVHDRGTKVLPNLRSICGTPRFLSALSTICDKVKDVEVLNIDYYKCPSVTTASIPLVQSFKVFPNLKHFSAQSHLAAFADDFLRLLSASKGLQWWTGGFNFRFLDTVRYVMTSMAHFLPDLKRIDLYTWTTPGPLSDQQRGALHDLAREIPSLEKICLFNDEYGSNVIVATYRVKREDSTLCLIRPSQVELEECPQYVAMDTTDWEHDPVLENLLP</sequence>
<dbReference type="InterPro" id="IPR032675">
    <property type="entry name" value="LRR_dom_sf"/>
</dbReference>
<dbReference type="OrthoDB" id="3037650at2759"/>
<evidence type="ECO:0008006" key="3">
    <source>
        <dbReference type="Google" id="ProtNLM"/>
    </source>
</evidence>
<dbReference type="InParanoid" id="A0A409VY38"/>
<dbReference type="EMBL" id="NHYE01005514">
    <property type="protein sequence ID" value="PPQ71143.1"/>
    <property type="molecule type" value="Genomic_DNA"/>
</dbReference>
<organism evidence="1 2">
    <name type="scientific">Gymnopilus dilepis</name>
    <dbReference type="NCBI Taxonomy" id="231916"/>
    <lineage>
        <taxon>Eukaryota</taxon>
        <taxon>Fungi</taxon>
        <taxon>Dikarya</taxon>
        <taxon>Basidiomycota</taxon>
        <taxon>Agaricomycotina</taxon>
        <taxon>Agaricomycetes</taxon>
        <taxon>Agaricomycetidae</taxon>
        <taxon>Agaricales</taxon>
        <taxon>Agaricineae</taxon>
        <taxon>Hymenogastraceae</taxon>
        <taxon>Gymnopilus</taxon>
    </lineage>
</organism>
<dbReference type="SUPFAM" id="SSF52047">
    <property type="entry name" value="RNI-like"/>
    <property type="match status" value="1"/>
</dbReference>
<proteinExistence type="predicted"/>
<evidence type="ECO:0000313" key="1">
    <source>
        <dbReference type="EMBL" id="PPQ71143.1"/>
    </source>
</evidence>
<comment type="caution">
    <text evidence="1">The sequence shown here is derived from an EMBL/GenBank/DDBJ whole genome shotgun (WGS) entry which is preliminary data.</text>
</comment>
<name>A0A409VY38_9AGAR</name>
<evidence type="ECO:0000313" key="2">
    <source>
        <dbReference type="Proteomes" id="UP000284706"/>
    </source>
</evidence>
<keyword evidence="2" id="KW-1185">Reference proteome</keyword>
<gene>
    <name evidence="1" type="ORF">CVT26_010837</name>
</gene>
<accession>A0A409VY38</accession>
<dbReference type="STRING" id="231916.A0A409VY38"/>
<reference evidence="1 2" key="1">
    <citation type="journal article" date="2018" name="Evol. Lett.">
        <title>Horizontal gene cluster transfer increased hallucinogenic mushroom diversity.</title>
        <authorList>
            <person name="Reynolds H.T."/>
            <person name="Vijayakumar V."/>
            <person name="Gluck-Thaler E."/>
            <person name="Korotkin H.B."/>
            <person name="Matheny P.B."/>
            <person name="Slot J.C."/>
        </authorList>
    </citation>
    <scope>NUCLEOTIDE SEQUENCE [LARGE SCALE GENOMIC DNA]</scope>
    <source>
        <strain evidence="1 2">SRW20</strain>
    </source>
</reference>